<dbReference type="Gene3D" id="3.20.20.140">
    <property type="entry name" value="Metal-dependent hydrolases"/>
    <property type="match status" value="1"/>
</dbReference>
<dbReference type="PANTHER" id="PTHR46124:SF2">
    <property type="entry name" value="D-AMINOACYL-TRNA DEACYLASE"/>
    <property type="match status" value="1"/>
</dbReference>
<organism evidence="2 3">
    <name type="scientific">Paraburkholderia fungorum</name>
    <dbReference type="NCBI Taxonomy" id="134537"/>
    <lineage>
        <taxon>Bacteria</taxon>
        <taxon>Pseudomonadati</taxon>
        <taxon>Pseudomonadota</taxon>
        <taxon>Betaproteobacteria</taxon>
        <taxon>Burkholderiales</taxon>
        <taxon>Burkholderiaceae</taxon>
        <taxon>Paraburkholderia</taxon>
    </lineage>
</organism>
<comment type="caution">
    <text evidence="2">The sequence shown here is derived from an EMBL/GenBank/DDBJ whole genome shotgun (WGS) entry which is preliminary data.</text>
</comment>
<dbReference type="GO" id="GO:0046872">
    <property type="term" value="F:metal ion binding"/>
    <property type="evidence" value="ECO:0007669"/>
    <property type="project" value="UniProtKB-KW"/>
</dbReference>
<dbReference type="EC" id="3.1.21.-" evidence="2"/>
<dbReference type="InterPro" id="IPR049677">
    <property type="entry name" value="QatD"/>
</dbReference>
<evidence type="ECO:0000256" key="1">
    <source>
        <dbReference type="PIRSR" id="PIRSR005902-1"/>
    </source>
</evidence>
<keyword evidence="2" id="KW-0378">Hydrolase</keyword>
<feature type="binding site" evidence="1">
    <location>
        <position position="122"/>
    </location>
    <ligand>
        <name>a divalent metal cation</name>
        <dbReference type="ChEBI" id="CHEBI:60240"/>
        <label>2</label>
    </ligand>
</feature>
<dbReference type="NCBIfam" id="NF041926">
    <property type="entry name" value="QatD"/>
    <property type="match status" value="1"/>
</dbReference>
<name>A0AAW3V4S9_9BURK</name>
<feature type="binding site" evidence="1">
    <location>
        <position position="146"/>
    </location>
    <ligand>
        <name>a divalent metal cation</name>
        <dbReference type="ChEBI" id="CHEBI:60240"/>
        <label>2</label>
    </ligand>
</feature>
<dbReference type="PIRSF" id="PIRSF005902">
    <property type="entry name" value="DNase_TatD"/>
    <property type="match status" value="1"/>
</dbReference>
<gene>
    <name evidence="2" type="ORF">GGD69_005776</name>
</gene>
<feature type="binding site" evidence="1">
    <location>
        <position position="194"/>
    </location>
    <ligand>
        <name>a divalent metal cation</name>
        <dbReference type="ChEBI" id="CHEBI:60240"/>
        <label>1</label>
    </ligand>
</feature>
<dbReference type="EMBL" id="JACIIK010000010">
    <property type="protein sequence ID" value="MBB6204882.1"/>
    <property type="molecule type" value="Genomic_DNA"/>
</dbReference>
<feature type="binding site" evidence="1">
    <location>
        <position position="84"/>
    </location>
    <ligand>
        <name>a divalent metal cation</name>
        <dbReference type="ChEBI" id="CHEBI:60240"/>
        <label>1</label>
    </ligand>
</feature>
<dbReference type="InterPro" id="IPR032466">
    <property type="entry name" value="Metal_Hydrolase"/>
</dbReference>
<dbReference type="AlphaFoldDB" id="A0AAW3V4S9"/>
<dbReference type="RefSeq" id="WP_183799290.1">
    <property type="nucleotide sequence ID" value="NZ_JACIII010000009.1"/>
</dbReference>
<dbReference type="PANTHER" id="PTHR46124">
    <property type="entry name" value="D-AMINOACYL-TRNA DEACYLASE"/>
    <property type="match status" value="1"/>
</dbReference>
<evidence type="ECO:0000313" key="2">
    <source>
        <dbReference type="EMBL" id="MBB6204882.1"/>
    </source>
</evidence>
<keyword evidence="1" id="KW-0479">Metal-binding</keyword>
<dbReference type="Proteomes" id="UP000518681">
    <property type="component" value="Unassembled WGS sequence"/>
</dbReference>
<dbReference type="GO" id="GO:0016788">
    <property type="term" value="F:hydrolase activity, acting on ester bonds"/>
    <property type="evidence" value="ECO:0007669"/>
    <property type="project" value="InterPro"/>
</dbReference>
<reference evidence="2 3" key="1">
    <citation type="submission" date="2020-08" db="EMBL/GenBank/DDBJ databases">
        <title>Genomic Encyclopedia of Type Strains, Phase IV (KMG-V): Genome sequencing to study the core and pangenomes of soil and plant-associated prokaryotes.</title>
        <authorList>
            <person name="Whitman W."/>
        </authorList>
    </citation>
    <scope>NUCLEOTIDE SEQUENCE [LARGE SCALE GENOMIC DNA]</scope>
    <source>
        <strain evidence="2 3">SEMIA 4013</strain>
    </source>
</reference>
<feature type="binding site" evidence="1">
    <location>
        <position position="5"/>
    </location>
    <ligand>
        <name>a divalent metal cation</name>
        <dbReference type="ChEBI" id="CHEBI:60240"/>
        <label>1</label>
    </ligand>
</feature>
<sequence>MIDFHSHLDLYPDGFKLAQEVNRRNEFTLVVTTSPRAYRATSRVFLGLKNIKVGIGLHPEVAVSKQGELGDLVEGISHERFVGEIGMDGSTRFRDSLSVQESIFQAALAECGRWQGRVMSIHSRGAERRVVELLATTKHAGLPVLHWFSGGFAELETAVRIGCWFSVGPAMLKGAKGRALVARMPSNRVLPETDGPFASMDGVQLQPWDAWSVRAPLATIWGMPPDEVGEQLRQNLGQLLQLSVEI</sequence>
<dbReference type="SUPFAM" id="SSF51556">
    <property type="entry name" value="Metallo-dependent hydrolases"/>
    <property type="match status" value="1"/>
</dbReference>
<dbReference type="InterPro" id="IPR001130">
    <property type="entry name" value="TatD-like"/>
</dbReference>
<evidence type="ECO:0000313" key="3">
    <source>
        <dbReference type="Proteomes" id="UP000518681"/>
    </source>
</evidence>
<dbReference type="Pfam" id="PF01026">
    <property type="entry name" value="TatD_DNase"/>
    <property type="match status" value="1"/>
</dbReference>
<accession>A0AAW3V4S9</accession>
<protein>
    <submittedName>
        <fullName evidence="2">TatD DNase family protein</fullName>
        <ecNumber evidence="2">3.1.21.-</ecNumber>
    </submittedName>
</protein>
<proteinExistence type="predicted"/>
<feature type="binding site" evidence="1">
    <location>
        <position position="7"/>
    </location>
    <ligand>
        <name>a divalent metal cation</name>
        <dbReference type="ChEBI" id="CHEBI:60240"/>
        <label>1</label>
    </ligand>
</feature>